<evidence type="ECO:0000313" key="1">
    <source>
        <dbReference type="EMBL" id="MBD1399211.1"/>
    </source>
</evidence>
<comment type="caution">
    <text evidence="1">The sequence shown here is derived from an EMBL/GenBank/DDBJ whole genome shotgun (WGS) entry which is preliminary data.</text>
</comment>
<accession>A0A8J6UQL8</accession>
<sequence>MKIIMLFLLILLTGCAGRPALVWEHNEGLGDLELQQAQKECRQIAQREARYPYYPYGDSLFPFYRPFYYHDRYYVDDWIWRDHFAQMRYQEELSRLYRVCMEAKGWRLVRILPEDPRR</sequence>
<dbReference type="EMBL" id="JACWUN010000001">
    <property type="protein sequence ID" value="MBD1399211.1"/>
    <property type="molecule type" value="Genomic_DNA"/>
</dbReference>
<dbReference type="AlphaFoldDB" id="A0A8J6UQL8"/>
<dbReference type="Proteomes" id="UP000632828">
    <property type="component" value="Unassembled WGS sequence"/>
</dbReference>
<protein>
    <submittedName>
        <fullName evidence="1">Uncharacterized protein</fullName>
    </submittedName>
</protein>
<dbReference type="RefSeq" id="WP_191153484.1">
    <property type="nucleotide sequence ID" value="NZ_JACWUN010000001.1"/>
</dbReference>
<keyword evidence="2" id="KW-1185">Reference proteome</keyword>
<reference evidence="1" key="1">
    <citation type="submission" date="2020-09" db="EMBL/GenBank/DDBJ databases">
        <title>Pelobacter alkaliphilus sp. nov., a novel anaerobic arsenate-reducing bacterium from terrestrial mud volcano.</title>
        <authorList>
            <person name="Khomyakova M.A."/>
            <person name="Merkel A.Y."/>
            <person name="Slobodkin A.I."/>
        </authorList>
    </citation>
    <scope>NUCLEOTIDE SEQUENCE</scope>
    <source>
        <strain evidence="1">M08fum</strain>
    </source>
</reference>
<dbReference type="PROSITE" id="PS51257">
    <property type="entry name" value="PROKAR_LIPOPROTEIN"/>
    <property type="match status" value="1"/>
</dbReference>
<organism evidence="1 2">
    <name type="scientific">Pelovirga terrestris</name>
    <dbReference type="NCBI Taxonomy" id="2771352"/>
    <lineage>
        <taxon>Bacteria</taxon>
        <taxon>Pseudomonadati</taxon>
        <taxon>Thermodesulfobacteriota</taxon>
        <taxon>Desulfuromonadia</taxon>
        <taxon>Geobacterales</taxon>
        <taxon>Geobacteraceae</taxon>
        <taxon>Pelovirga</taxon>
    </lineage>
</organism>
<proteinExistence type="predicted"/>
<name>A0A8J6UQL8_9BACT</name>
<evidence type="ECO:0000313" key="2">
    <source>
        <dbReference type="Proteomes" id="UP000632828"/>
    </source>
</evidence>
<gene>
    <name evidence="1" type="ORF">ICT70_00830</name>
</gene>